<evidence type="ECO:0000313" key="2">
    <source>
        <dbReference type="EMBL" id="CAI75847.1"/>
    </source>
</evidence>
<dbReference type="Proteomes" id="UP000001950">
    <property type="component" value="Chromosome 3"/>
</dbReference>
<keyword evidence="1" id="KW-0472">Membrane</keyword>
<sequence>MALNLNCNHKDAAENYGDSDCPYLTASFVFAGLSMMLNIRLAYSSAPYALIRYKLPENLFSVFVRRMASALELWCLPSMLLGNILDTGSKLLFTNEVITDDSDGKKLKQWTIIIPSIFTMWSDFITYVT</sequence>
<keyword evidence="1" id="KW-1133">Transmembrane helix</keyword>
<dbReference type="GeneID" id="3865262"/>
<dbReference type="InParanoid" id="Q4UBF4"/>
<feature type="transmembrane region" description="Helical" evidence="1">
    <location>
        <begin position="23"/>
        <end position="43"/>
    </location>
</feature>
<evidence type="ECO:0000256" key="1">
    <source>
        <dbReference type="SAM" id="Phobius"/>
    </source>
</evidence>
<dbReference type="AlphaFoldDB" id="Q4UBF4"/>
<dbReference type="KEGG" id="tan:TA18670"/>
<keyword evidence="1" id="KW-0812">Transmembrane</keyword>
<accession>Q4UBF4</accession>
<reference evidence="2 3" key="1">
    <citation type="journal article" date="2005" name="Science">
        <title>Genome of the host-cell transforming parasite Theileria annulata compared with T. parva.</title>
        <authorList>
            <person name="Pain A."/>
            <person name="Renauld H."/>
            <person name="Berriman M."/>
            <person name="Murphy L."/>
            <person name="Yeats C.A."/>
            <person name="Weir W."/>
            <person name="Kerhornou A."/>
            <person name="Aslett M."/>
            <person name="Bishop R."/>
            <person name="Bouchier C."/>
            <person name="Cochet M."/>
            <person name="Coulson R.M.R."/>
            <person name="Cronin A."/>
            <person name="de Villiers E.P."/>
            <person name="Fraser A."/>
            <person name="Fosker N."/>
            <person name="Gardner M."/>
            <person name="Goble A."/>
            <person name="Griffiths-Jones S."/>
            <person name="Harris D.E."/>
            <person name="Katzer F."/>
            <person name="Larke N."/>
            <person name="Lord A."/>
            <person name="Maser P."/>
            <person name="McKellar S."/>
            <person name="Mooney P."/>
            <person name="Morton F."/>
            <person name="Nene V."/>
            <person name="O'Neil S."/>
            <person name="Price C."/>
            <person name="Quail M.A."/>
            <person name="Rabbinowitsch E."/>
            <person name="Rawlings N.D."/>
            <person name="Rutter S."/>
            <person name="Saunders D."/>
            <person name="Seeger K."/>
            <person name="Shah T."/>
            <person name="Squares R."/>
            <person name="Squares S."/>
            <person name="Tivey A."/>
            <person name="Walker A.R."/>
            <person name="Woodward J."/>
            <person name="Dobbelaere D.A.E."/>
            <person name="Langsley G."/>
            <person name="Rajandream M.A."/>
            <person name="McKeever D."/>
            <person name="Shiels B."/>
            <person name="Tait A."/>
            <person name="Barrell B.G."/>
            <person name="Hall N."/>
        </authorList>
    </citation>
    <scope>NUCLEOTIDE SEQUENCE [LARGE SCALE GENOMIC DNA]</scope>
    <source>
        <strain evidence="3">Ankara</strain>
    </source>
</reference>
<name>Q4UBF4_THEAN</name>
<proteinExistence type="predicted"/>
<gene>
    <name evidence="2" type="ORF">TA18670</name>
</gene>
<protein>
    <submittedName>
        <fullName evidence="2">Uncharacterized protein</fullName>
    </submittedName>
</protein>
<organism evidence="2 3">
    <name type="scientific">Theileria annulata</name>
    <dbReference type="NCBI Taxonomy" id="5874"/>
    <lineage>
        <taxon>Eukaryota</taxon>
        <taxon>Sar</taxon>
        <taxon>Alveolata</taxon>
        <taxon>Apicomplexa</taxon>
        <taxon>Aconoidasida</taxon>
        <taxon>Piroplasmida</taxon>
        <taxon>Theileriidae</taxon>
        <taxon>Theileria</taxon>
    </lineage>
</organism>
<dbReference type="OrthoDB" id="364817at2759"/>
<keyword evidence="3" id="KW-1185">Reference proteome</keyword>
<dbReference type="EMBL" id="CR940352">
    <property type="protein sequence ID" value="CAI75847.1"/>
    <property type="molecule type" value="Genomic_DNA"/>
</dbReference>
<dbReference type="RefSeq" id="XP_955323.1">
    <property type="nucleotide sequence ID" value="XM_950230.1"/>
</dbReference>
<dbReference type="VEuPathDB" id="PiroplasmaDB:TA18670"/>
<evidence type="ECO:0000313" key="3">
    <source>
        <dbReference type="Proteomes" id="UP000001950"/>
    </source>
</evidence>